<dbReference type="FunFam" id="3.30.1330.30:FF:000008">
    <property type="entry name" value="Protein pelota homolog"/>
    <property type="match status" value="1"/>
</dbReference>
<evidence type="ECO:0000256" key="3">
    <source>
        <dbReference type="ARBA" id="ARBA00009504"/>
    </source>
</evidence>
<dbReference type="InterPro" id="IPR005141">
    <property type="entry name" value="eRF1_2"/>
</dbReference>
<dbReference type="GO" id="GO:0070481">
    <property type="term" value="P:nuclear-transcribed mRNA catabolic process, non-stop decay"/>
    <property type="evidence" value="ECO:0007669"/>
    <property type="project" value="InterPro"/>
</dbReference>
<dbReference type="GO" id="GO:0032790">
    <property type="term" value="P:ribosome disassembly"/>
    <property type="evidence" value="ECO:0007669"/>
    <property type="project" value="TreeGrafter"/>
</dbReference>
<comment type="function">
    <text evidence="10">Component of the Dom34-Hbs1 complex, a complex that recognizes stalled ribosomes and triggers the No-Go Decay (NGD) pathway (PubMed:20890290). In the Dom34-Hbs1 complex, dom34 recognizes ribosomes stalled at the 3' end of an mRNA and engages stalled ribosomes by destabilizing mRNA in the mRNA channel. Following ribosome-binding, the Dom34-Hbs1 complex promotes the disassembly of stalled ribosomes, followed by degradation of damaged mRNAs as part of the NGD pathway.</text>
</comment>
<dbReference type="InterPro" id="IPR038069">
    <property type="entry name" value="Pelota/DOM34_N"/>
</dbReference>
<dbReference type="SUPFAM" id="SSF159065">
    <property type="entry name" value="Dom34/Pelota N-terminal domain-like"/>
    <property type="match status" value="1"/>
</dbReference>
<dbReference type="PANTHER" id="PTHR10853">
    <property type="entry name" value="PELOTA"/>
    <property type="match status" value="1"/>
</dbReference>
<dbReference type="Proteomes" id="UP000183365">
    <property type="component" value="Unassembled WGS sequence"/>
</dbReference>
<dbReference type="SMART" id="SM01194">
    <property type="entry name" value="eRF1_1"/>
    <property type="match status" value="1"/>
</dbReference>
<dbReference type="InterPro" id="IPR058547">
    <property type="entry name" value="Pelota_N"/>
</dbReference>
<evidence type="ECO:0000256" key="9">
    <source>
        <dbReference type="ARBA" id="ARBA00023306"/>
    </source>
</evidence>
<evidence type="ECO:0000256" key="7">
    <source>
        <dbReference type="ARBA" id="ARBA00022776"/>
    </source>
</evidence>
<dbReference type="InterPro" id="IPR029064">
    <property type="entry name" value="Ribosomal_eL30-like_sf"/>
</dbReference>
<proteinExistence type="inferred from homology"/>
<dbReference type="GO" id="GO:0070966">
    <property type="term" value="P:nuclear-transcribed mRNA catabolic process, no-go decay"/>
    <property type="evidence" value="ECO:0007669"/>
    <property type="project" value="InterPro"/>
</dbReference>
<dbReference type="InterPro" id="IPR042226">
    <property type="entry name" value="eFR1_2_sf"/>
</dbReference>
<evidence type="ECO:0000256" key="4">
    <source>
        <dbReference type="ARBA" id="ARBA00022490"/>
    </source>
</evidence>
<dbReference type="FunFam" id="3.30.420.60:FF:000004">
    <property type="entry name" value="Protein DOM34 homolog"/>
    <property type="match status" value="1"/>
</dbReference>
<dbReference type="InterPro" id="IPR005140">
    <property type="entry name" value="eRF1_Pelota-like_N"/>
</dbReference>
<dbReference type="SUPFAM" id="SSF55315">
    <property type="entry name" value="L30e-like"/>
    <property type="match status" value="1"/>
</dbReference>
<dbReference type="GO" id="GO:0005737">
    <property type="term" value="C:cytoplasm"/>
    <property type="evidence" value="ECO:0007669"/>
    <property type="project" value="UniProtKB-SubCell"/>
</dbReference>
<dbReference type="PANTHER" id="PTHR10853:SF0">
    <property type="entry name" value="PROTEIN PELOTA HOMOLOG"/>
    <property type="match status" value="1"/>
</dbReference>
<evidence type="ECO:0000313" key="12">
    <source>
        <dbReference type="EMBL" id="SGZ38055.1"/>
    </source>
</evidence>
<evidence type="ECO:0000256" key="10">
    <source>
        <dbReference type="RuleBase" id="RU362019"/>
    </source>
</evidence>
<keyword evidence="13" id="KW-1185">Reference proteome</keyword>
<dbReference type="Pfam" id="PF03464">
    <property type="entry name" value="eRF1_2"/>
    <property type="match status" value="1"/>
</dbReference>
<dbReference type="OrthoDB" id="10249111at2759"/>
<dbReference type="GO" id="GO:1990533">
    <property type="term" value="C:Dom34-Hbs1 complex"/>
    <property type="evidence" value="ECO:0007669"/>
    <property type="project" value="UniProtKB-ARBA"/>
</dbReference>
<dbReference type="InterPro" id="IPR004405">
    <property type="entry name" value="TF_pelota"/>
</dbReference>
<evidence type="ECO:0000256" key="2">
    <source>
        <dbReference type="ARBA" id="ARBA00004496"/>
    </source>
</evidence>
<dbReference type="InterPro" id="IPR005142">
    <property type="entry name" value="eRF1_3"/>
</dbReference>
<dbReference type="Gene3D" id="3.30.420.60">
    <property type="entry name" value="eRF1 domain 2"/>
    <property type="match status" value="1"/>
</dbReference>
<dbReference type="GO" id="GO:0051321">
    <property type="term" value="P:meiotic cell cycle"/>
    <property type="evidence" value="ECO:0007669"/>
    <property type="project" value="UniProtKB-KW"/>
</dbReference>
<evidence type="ECO:0000259" key="11">
    <source>
        <dbReference type="SMART" id="SM01194"/>
    </source>
</evidence>
<comment type="similarity">
    <text evidence="3 10">Belongs to the eukaryotic release factor 1 family. Pelota subfamily.</text>
</comment>
<evidence type="ECO:0000313" key="13">
    <source>
        <dbReference type="Proteomes" id="UP000183365"/>
    </source>
</evidence>
<evidence type="ECO:0000256" key="5">
    <source>
        <dbReference type="ARBA" id="ARBA00022618"/>
    </source>
</evidence>
<dbReference type="GO" id="GO:0071025">
    <property type="term" value="P:RNA surveillance"/>
    <property type="evidence" value="ECO:0007669"/>
    <property type="project" value="InterPro"/>
</dbReference>
<accession>A0A1L0CTK3</accession>
<dbReference type="VEuPathDB" id="FungiDB:HGUI_00255"/>
<keyword evidence="7" id="KW-0498">Mitosis</keyword>
<dbReference type="GO" id="GO:0051301">
    <property type="term" value="P:cell division"/>
    <property type="evidence" value="ECO:0007669"/>
    <property type="project" value="UniProtKB-KW"/>
</dbReference>
<comment type="cofactor">
    <cofactor evidence="1 10">
        <name>a divalent metal cation</name>
        <dbReference type="ChEBI" id="CHEBI:60240"/>
    </cofactor>
</comment>
<organism evidence="12 13">
    <name type="scientific">Hanseniaspora guilliermondii</name>
    <dbReference type="NCBI Taxonomy" id="56406"/>
    <lineage>
        <taxon>Eukaryota</taxon>
        <taxon>Fungi</taxon>
        <taxon>Dikarya</taxon>
        <taxon>Ascomycota</taxon>
        <taxon>Saccharomycotina</taxon>
        <taxon>Saccharomycetes</taxon>
        <taxon>Saccharomycodales</taxon>
        <taxon>Saccharomycodaceae</taxon>
        <taxon>Hanseniaspora</taxon>
    </lineage>
</organism>
<feature type="domain" description="eRF1/Pelota-like N-terminal" evidence="11">
    <location>
        <begin position="1"/>
        <end position="134"/>
    </location>
</feature>
<sequence length="396" mass="45270">MRLISESGFADKGRKLVLQAEEKEDLFALYNIINADDELLFRKQVSHKGEKKGEGARKVQVQTVKMRVVSSEFEPWNESLRYKGITVEPDETWSNPDLSGGMFFAFEIDYKYSFTLFKYEYTDFCAKTIKDACNVDLKTDIGAVVLQEGVAHVCAVTPYHTSLKSKITANLAKKKRGVDIMKNESKLDKFYHQIIENMIRHFDFNKLKLILLCSPGFFAQNLYDNLMAYASEKRLADITKNKAKIVVAHCSTGYIQSISEVMKNPSYKQLLSETKTFNEAQVFDDFMDHLNKEDFKAWYGLKEIQKANDIAAIDTLMISDSLLRSDYLDERKLYSDLTASVERSGGKVIVFSSMNQTGEELNRLTGVACILKYPVYDLDETENDDDKSDYSDEESD</sequence>
<gene>
    <name evidence="12" type="ORF">HGUI_00255</name>
</gene>
<dbReference type="Pfam" id="PF03465">
    <property type="entry name" value="eRF1_3"/>
    <property type="match status" value="1"/>
</dbReference>
<evidence type="ECO:0000256" key="1">
    <source>
        <dbReference type="ARBA" id="ARBA00001968"/>
    </source>
</evidence>
<dbReference type="GO" id="GO:0070651">
    <property type="term" value="P:nonfunctional rRNA decay"/>
    <property type="evidence" value="ECO:0007669"/>
    <property type="project" value="TreeGrafter"/>
</dbReference>
<dbReference type="GO" id="GO:0046872">
    <property type="term" value="F:metal ion binding"/>
    <property type="evidence" value="ECO:0007669"/>
    <property type="project" value="UniProtKB-KW"/>
</dbReference>
<dbReference type="EMBL" id="FQNF01000003">
    <property type="protein sequence ID" value="SGZ38055.1"/>
    <property type="molecule type" value="Genomic_DNA"/>
</dbReference>
<dbReference type="Gene3D" id="2.30.30.870">
    <property type="entry name" value="Pelota, domain A"/>
    <property type="match status" value="1"/>
</dbReference>
<dbReference type="SUPFAM" id="SSF53137">
    <property type="entry name" value="Translational machinery components"/>
    <property type="match status" value="1"/>
</dbReference>
<evidence type="ECO:0000256" key="6">
    <source>
        <dbReference type="ARBA" id="ARBA00022723"/>
    </source>
</evidence>
<keyword evidence="4 10" id="KW-0963">Cytoplasm</keyword>
<dbReference type="NCBIfam" id="TIGR00111">
    <property type="entry name" value="pelota"/>
    <property type="match status" value="1"/>
</dbReference>
<dbReference type="Pfam" id="PF26356">
    <property type="entry name" value="Pelota_N"/>
    <property type="match status" value="1"/>
</dbReference>
<keyword evidence="8" id="KW-0469">Meiosis</keyword>
<dbReference type="Gene3D" id="3.30.1330.30">
    <property type="match status" value="1"/>
</dbReference>
<keyword evidence="6 10" id="KW-0479">Metal-binding</keyword>
<protein>
    <recommendedName>
        <fullName evidence="10">Protein DOM34 homolog</fullName>
    </recommendedName>
</protein>
<dbReference type="AlphaFoldDB" id="A0A1L0CTK3"/>
<name>A0A1L0CTK3_9ASCO</name>
<reference evidence="13" key="1">
    <citation type="submission" date="2016-11" db="EMBL/GenBank/DDBJ databases">
        <authorList>
            <person name="Guldener U."/>
        </authorList>
    </citation>
    <scope>NUCLEOTIDE SEQUENCE [LARGE SCALE GENOMIC DNA]</scope>
</reference>
<keyword evidence="9" id="KW-0131">Cell cycle</keyword>
<comment type="subcellular location">
    <subcellularLocation>
        <location evidence="2 10">Cytoplasm</location>
    </subcellularLocation>
</comment>
<keyword evidence="5" id="KW-0132">Cell division</keyword>
<dbReference type="GO" id="GO:0006412">
    <property type="term" value="P:translation"/>
    <property type="evidence" value="ECO:0007669"/>
    <property type="project" value="UniProtKB-ARBA"/>
</dbReference>
<evidence type="ECO:0000256" key="8">
    <source>
        <dbReference type="ARBA" id="ARBA00023254"/>
    </source>
</evidence>